<comment type="caution">
    <text evidence="1">The sequence shown here is derived from an EMBL/GenBank/DDBJ whole genome shotgun (WGS) entry which is preliminary data.</text>
</comment>
<reference evidence="1 2" key="1">
    <citation type="journal article" date="2017" name="BMC Genomics">
        <title>Genome sequencing of 39 Akkermansia muciniphila isolates reveals its population structure, genomic and functional diverisity, and global distribution in mammalian gut microbiotas.</title>
        <authorList>
            <person name="Guo X."/>
            <person name="Li S."/>
            <person name="Zhang J."/>
            <person name="Wu F."/>
            <person name="Li X."/>
            <person name="Wu D."/>
            <person name="Zhang M."/>
            <person name="Ou Z."/>
            <person name="Jie Z."/>
            <person name="Yan Q."/>
            <person name="Li P."/>
            <person name="Yi J."/>
            <person name="Peng Y."/>
        </authorList>
    </citation>
    <scope>NUCLEOTIDE SEQUENCE [LARGE SCALE GENOMIC DNA]</scope>
    <source>
        <strain evidence="1 2">GP43</strain>
    </source>
</reference>
<gene>
    <name evidence="1" type="ORF">CXU09_08110</name>
</gene>
<proteinExistence type="predicted"/>
<dbReference type="EMBL" id="PJKN01000004">
    <property type="protein sequence ID" value="PNC56031.1"/>
    <property type="molecule type" value="Genomic_DNA"/>
</dbReference>
<protein>
    <submittedName>
        <fullName evidence="1">Uncharacterized protein</fullName>
    </submittedName>
</protein>
<organism evidence="1 2">
    <name type="scientific">Akkermansia muciniphila</name>
    <dbReference type="NCBI Taxonomy" id="239935"/>
    <lineage>
        <taxon>Bacteria</taxon>
        <taxon>Pseudomonadati</taxon>
        <taxon>Verrucomicrobiota</taxon>
        <taxon>Verrucomicrobiia</taxon>
        <taxon>Verrucomicrobiales</taxon>
        <taxon>Akkermansiaceae</taxon>
        <taxon>Akkermansia</taxon>
    </lineage>
</organism>
<name>A0AAP8NLX0_9BACT</name>
<dbReference type="Proteomes" id="UP000235914">
    <property type="component" value="Unassembled WGS sequence"/>
</dbReference>
<dbReference type="RefSeq" id="WP_102735771.1">
    <property type="nucleotide sequence ID" value="NZ_CP010553.1"/>
</dbReference>
<dbReference type="AlphaFoldDB" id="A0AAP8NLX0"/>
<evidence type="ECO:0000313" key="2">
    <source>
        <dbReference type="Proteomes" id="UP000235914"/>
    </source>
</evidence>
<evidence type="ECO:0000313" key="1">
    <source>
        <dbReference type="EMBL" id="PNC56031.1"/>
    </source>
</evidence>
<sequence>MFVYSHILSTFLTGFVFLLQISFNQASRAKPKPSASVQVTQTFILPFYLKSKPLSEKKLVFRKALSSFPFSEKNPRIHRFVREYPGLTFDEGVSLFVQRTALGQIPGDVCARLHELTALMQHRNMKSRQRNSCLTGFLENAFLRAYSFRYAPIDLEALSLCALIELEMEDGCSLSLRTRILKIWETAAISMEKGNVPQRKLASLLFIRTLRYGKKDPYLMARCGYRLANLYIRMKEPQKAQWAASFIPPIRGMEDSRSLIQQWTASSSKKKKRRK</sequence>
<accession>A0AAP8NLX0</accession>